<comment type="caution">
    <text evidence="1">The sequence shown here is derived from an EMBL/GenBank/DDBJ whole genome shotgun (WGS) entry which is preliminary data.</text>
</comment>
<accession>A0AA90UUS6</accession>
<dbReference type="AlphaFoldDB" id="A0AA90UUS6"/>
<dbReference type="RefSeq" id="WP_153118156.1">
    <property type="nucleotide sequence ID" value="NZ_VZCC01000006.1"/>
</dbReference>
<gene>
    <name evidence="1" type="ORF">F7D74_01650</name>
</gene>
<dbReference type="EMBL" id="VZCC01000006">
    <property type="protein sequence ID" value="MQN82716.1"/>
    <property type="molecule type" value="Genomic_DNA"/>
</dbReference>
<dbReference type="Proteomes" id="UP000421408">
    <property type="component" value="Unassembled WGS sequence"/>
</dbReference>
<evidence type="ECO:0000313" key="2">
    <source>
        <dbReference type="Proteomes" id="UP000421408"/>
    </source>
</evidence>
<protein>
    <submittedName>
        <fullName evidence="1">Uncharacterized protein</fullName>
    </submittedName>
</protein>
<name>A0AA90UUS6_9BACT</name>
<sequence length="412" mass="44531">MANDIDKTSPHYKGEFGSIYEVNQKFPSGGVEGDYVAIDGWAHYWNADRGTWCVNAQRDSYWDELITNIIEHFKTIKGASYMGVATTDTVPDTTAAKMFYFALQGGKYANFGNQDVAQGINVLLTEDGKSWTVQSLISVAQELGASTTMLVSQKAITDAINRKANTTDVDEALSKKADKETMNAELAKKFDKVSVVQETGTATDKVMSQKVVTDNLTELQNTVFPLEVSLSLDKPLLEYTGSEQSIKATYSIKRKGSPITPTALALSVDGSLISIDVKQADTVTIKVNKEGETQIILTAKHGDLVKSATNKVTMVLPIYYGFGTTETDIAIAANKLSPRLSASGTYAKTSAKDDVNFIILAPKTLEGLSSFTMGGAPFVMETSSVSINGKDYYMYKSGGVYMSGTTLRVLAG</sequence>
<evidence type="ECO:0000313" key="1">
    <source>
        <dbReference type="EMBL" id="MQN82716.1"/>
    </source>
</evidence>
<reference evidence="2" key="1">
    <citation type="submission" date="2019-09" db="EMBL/GenBank/DDBJ databases">
        <title>Distinct polysaccharide growth profiles of human intestinal Prevotella copri isolates.</title>
        <authorList>
            <person name="Fehlner-Peach H."/>
            <person name="Magnabosco C."/>
            <person name="Raghavan V."/>
            <person name="Scher J.U."/>
            <person name="Tett A."/>
            <person name="Cox L.M."/>
            <person name="Gottsegen C."/>
            <person name="Watters A."/>
            <person name="Wiltshire- Gordon J.D."/>
            <person name="Segata N."/>
            <person name="Bonneau R."/>
            <person name="Littman D.R."/>
        </authorList>
    </citation>
    <scope>NUCLEOTIDE SEQUENCE [LARGE SCALE GENOMIC DNA]</scope>
    <source>
        <strain evidence="2">iAA108</strain>
    </source>
</reference>
<proteinExistence type="predicted"/>
<organism evidence="1 2">
    <name type="scientific">Segatella copri</name>
    <dbReference type="NCBI Taxonomy" id="165179"/>
    <lineage>
        <taxon>Bacteria</taxon>
        <taxon>Pseudomonadati</taxon>
        <taxon>Bacteroidota</taxon>
        <taxon>Bacteroidia</taxon>
        <taxon>Bacteroidales</taxon>
        <taxon>Prevotellaceae</taxon>
        <taxon>Segatella</taxon>
    </lineage>
</organism>